<keyword evidence="2" id="KW-1185">Reference proteome</keyword>
<proteinExistence type="predicted"/>
<dbReference type="InterPro" id="IPR023214">
    <property type="entry name" value="HAD_sf"/>
</dbReference>
<dbReference type="Pfam" id="PF12710">
    <property type="entry name" value="HAD"/>
    <property type="match status" value="1"/>
</dbReference>
<evidence type="ECO:0000313" key="2">
    <source>
        <dbReference type="Proteomes" id="UP001210231"/>
    </source>
</evidence>
<comment type="caution">
    <text evidence="1">The sequence shown here is derived from an EMBL/GenBank/DDBJ whole genome shotgun (WGS) entry which is preliminary data.</text>
</comment>
<dbReference type="Gene3D" id="3.40.50.1000">
    <property type="entry name" value="HAD superfamily/HAD-like"/>
    <property type="match status" value="1"/>
</dbReference>
<dbReference type="SUPFAM" id="SSF56784">
    <property type="entry name" value="HAD-like"/>
    <property type="match status" value="1"/>
</dbReference>
<sequence>MSTKQSLYVFDVDGTITRDDSFLLLVKFVCPNVLRRYMIWLRASAVLPSAILKGDYSKIKYRVLSLLFKNKRSGELDKTGLDFYNAVLSTNIRSKANDYLINLSRESGSIVFLSASCEFWLKPLADAYNATLISSKLEFKEGFFTGRLSGDNCKGEEKKRRLQAMFPADKYIFICFGNSASDRKLEAISEAYHHDFFV</sequence>
<gene>
    <name evidence="1" type="ORF">O3P16_00650</name>
</gene>
<dbReference type="Gene3D" id="1.20.1440.100">
    <property type="entry name" value="SG protein - dephosphorylation function"/>
    <property type="match status" value="1"/>
</dbReference>
<accession>A0ABT4UEU8</accession>
<dbReference type="EMBL" id="JAQGEF010000001">
    <property type="protein sequence ID" value="MDA3613298.1"/>
    <property type="molecule type" value="Genomic_DNA"/>
</dbReference>
<dbReference type="Proteomes" id="UP001210231">
    <property type="component" value="Unassembled WGS sequence"/>
</dbReference>
<dbReference type="RefSeq" id="WP_407029630.1">
    <property type="nucleotide sequence ID" value="NZ_JAQGEF010000001.1"/>
</dbReference>
<organism evidence="1 2">
    <name type="scientific">Polluticaenibacter yanchengensis</name>
    <dbReference type="NCBI Taxonomy" id="3014562"/>
    <lineage>
        <taxon>Bacteria</taxon>
        <taxon>Pseudomonadati</taxon>
        <taxon>Bacteroidota</taxon>
        <taxon>Chitinophagia</taxon>
        <taxon>Chitinophagales</taxon>
        <taxon>Chitinophagaceae</taxon>
        <taxon>Polluticaenibacter</taxon>
    </lineage>
</organism>
<protein>
    <submittedName>
        <fullName evidence="1">HAD-IB family phosphatase</fullName>
    </submittedName>
</protein>
<dbReference type="NCBIfam" id="TIGR01488">
    <property type="entry name" value="HAD-SF-IB"/>
    <property type="match status" value="1"/>
</dbReference>
<dbReference type="InterPro" id="IPR036412">
    <property type="entry name" value="HAD-like_sf"/>
</dbReference>
<name>A0ABT4UEU8_9BACT</name>
<reference evidence="1 2" key="1">
    <citation type="submission" date="2022-12" db="EMBL/GenBank/DDBJ databases">
        <title>Chitinophagaceae gen. sp. nov., a new member of the family Chitinophagaceae, isolated from soil in a chemical factory.</title>
        <authorList>
            <person name="Ke Z."/>
        </authorList>
    </citation>
    <scope>NUCLEOTIDE SEQUENCE [LARGE SCALE GENOMIC DNA]</scope>
    <source>
        <strain evidence="1 2">LY-5</strain>
    </source>
</reference>
<evidence type="ECO:0000313" key="1">
    <source>
        <dbReference type="EMBL" id="MDA3613298.1"/>
    </source>
</evidence>